<dbReference type="Proteomes" id="UP000820977">
    <property type="component" value="Unassembled WGS sequence"/>
</dbReference>
<dbReference type="InterPro" id="IPR001173">
    <property type="entry name" value="Glyco_trans_2-like"/>
</dbReference>
<accession>A0ABX2B317</accession>
<comment type="caution">
    <text evidence="2">The sequence shown here is derived from an EMBL/GenBank/DDBJ whole genome shotgun (WGS) entry which is preliminary data.</text>
</comment>
<dbReference type="RefSeq" id="WP_172343982.1">
    <property type="nucleotide sequence ID" value="NZ_CATJFF010000082.1"/>
</dbReference>
<dbReference type="Pfam" id="PF00535">
    <property type="entry name" value="Glycos_transf_2"/>
    <property type="match status" value="1"/>
</dbReference>
<dbReference type="PANTHER" id="PTHR43685:SF3">
    <property type="entry name" value="SLR2126 PROTEIN"/>
    <property type="match status" value="1"/>
</dbReference>
<evidence type="ECO:0000259" key="1">
    <source>
        <dbReference type="Pfam" id="PF00535"/>
    </source>
</evidence>
<proteinExistence type="predicted"/>
<feature type="domain" description="Glycosyltransferase 2-like" evidence="1">
    <location>
        <begin position="8"/>
        <end position="132"/>
    </location>
</feature>
<name>A0ABX2B317_9BACT</name>
<gene>
    <name evidence="2" type="ORF">HPS54_02930</name>
</gene>
<organism evidence="2 3">
    <name type="scientific">Xylanibacter caecicola</name>
    <dbReference type="NCBI Taxonomy" id="2736294"/>
    <lineage>
        <taxon>Bacteria</taxon>
        <taxon>Pseudomonadati</taxon>
        <taxon>Bacteroidota</taxon>
        <taxon>Bacteroidia</taxon>
        <taxon>Bacteroidales</taxon>
        <taxon>Prevotellaceae</taxon>
        <taxon>Xylanibacter</taxon>
    </lineage>
</organism>
<dbReference type="InterPro" id="IPR050834">
    <property type="entry name" value="Glycosyltransf_2"/>
</dbReference>
<protein>
    <submittedName>
        <fullName evidence="2">Glycosyltransferase family 2 protein</fullName>
    </submittedName>
</protein>
<dbReference type="Gene3D" id="3.90.550.10">
    <property type="entry name" value="Spore Coat Polysaccharide Biosynthesis Protein SpsA, Chain A"/>
    <property type="match status" value="1"/>
</dbReference>
<evidence type="ECO:0000313" key="3">
    <source>
        <dbReference type="Proteomes" id="UP000820977"/>
    </source>
</evidence>
<dbReference type="EMBL" id="JABKKJ010000003">
    <property type="protein sequence ID" value="NPE24484.1"/>
    <property type="molecule type" value="Genomic_DNA"/>
</dbReference>
<evidence type="ECO:0000313" key="2">
    <source>
        <dbReference type="EMBL" id="NPE24484.1"/>
    </source>
</evidence>
<dbReference type="PANTHER" id="PTHR43685">
    <property type="entry name" value="GLYCOSYLTRANSFERASE"/>
    <property type="match status" value="1"/>
</dbReference>
<sequence length="270" mass="31548">MNNIKVGIIISTYNNPEWLEKTLWGYMAQERKADEIIIADDGSRDDTRMLIERYAETLPIKHVWHEDDGFRKTKILNEALKVATADYIIFTDQDCVPRRDFIATHLRYARKGCFLSGGYFSLPMSISREMTHEDICQGRPFSIAWLRSRGLKLSFKCTKLVRCGFFSSFMNAVTPTKATWNGMNSSGWRHDLMAANGFDERMRYGGEDRELGERLFNTGIRSRQIRYSAIVIHLDHSRPYVNNEAWQLNNAIRKETRKKRLKRTEYGIDR</sequence>
<keyword evidence="3" id="KW-1185">Reference proteome</keyword>
<dbReference type="SUPFAM" id="SSF53448">
    <property type="entry name" value="Nucleotide-diphospho-sugar transferases"/>
    <property type="match status" value="1"/>
</dbReference>
<dbReference type="InterPro" id="IPR029044">
    <property type="entry name" value="Nucleotide-diphossugar_trans"/>
</dbReference>
<reference evidence="2 3" key="1">
    <citation type="submission" date="2020-05" db="EMBL/GenBank/DDBJ databases">
        <title>Distinct polysaccharide utilization as determinants for interspecies competition between intestinal Prevotella spp.</title>
        <authorList>
            <person name="Galvez E.J.C."/>
            <person name="Iljazovic A."/>
            <person name="Strowig T."/>
        </authorList>
    </citation>
    <scope>NUCLEOTIDE SEQUENCE [LARGE SCALE GENOMIC DNA]</scope>
    <source>
        <strain evidence="2 3">PCHR</strain>
    </source>
</reference>
<dbReference type="CDD" id="cd06420">
    <property type="entry name" value="GT2_Chondriotin_Pol_N"/>
    <property type="match status" value="1"/>
</dbReference>